<organism evidence="1 2">
    <name type="scientific">Antiquaquibacter soli</name>
    <dbReference type="NCBI Taxonomy" id="3064523"/>
    <lineage>
        <taxon>Bacteria</taxon>
        <taxon>Bacillati</taxon>
        <taxon>Actinomycetota</taxon>
        <taxon>Actinomycetes</taxon>
        <taxon>Micrococcales</taxon>
        <taxon>Microbacteriaceae</taxon>
        <taxon>Antiquaquibacter</taxon>
    </lineage>
</organism>
<comment type="caution">
    <text evidence="1">The sequence shown here is derived from an EMBL/GenBank/DDBJ whole genome shotgun (WGS) entry which is preliminary data.</text>
</comment>
<sequence length="115" mass="13043">MTAKLNKAALEHARSLVKKGKVVRDERDDWSEHAPSADDENSFIDKHGWEDFAEWHLGEDADASEETKGRFSFPFGDFTRVHRCAVISLESRAAQFDHDDIAKATKELLELIDEG</sequence>
<dbReference type="RefSeq" id="WP_305003789.1">
    <property type="nucleotide sequence ID" value="NZ_JAUQUB010000005.1"/>
</dbReference>
<evidence type="ECO:0000313" key="1">
    <source>
        <dbReference type="EMBL" id="MDO7883360.1"/>
    </source>
</evidence>
<keyword evidence="2" id="KW-1185">Reference proteome</keyword>
<evidence type="ECO:0000313" key="2">
    <source>
        <dbReference type="Proteomes" id="UP001241072"/>
    </source>
</evidence>
<dbReference type="Proteomes" id="UP001241072">
    <property type="component" value="Unassembled WGS sequence"/>
</dbReference>
<protein>
    <submittedName>
        <fullName evidence="1">Uncharacterized protein</fullName>
    </submittedName>
</protein>
<proteinExistence type="predicted"/>
<accession>A0ABT9BVB5</accession>
<dbReference type="EMBL" id="JAUQUB010000005">
    <property type="protein sequence ID" value="MDO7883360.1"/>
    <property type="molecule type" value="Genomic_DNA"/>
</dbReference>
<name>A0ABT9BVB5_9MICO</name>
<gene>
    <name evidence="1" type="ORF">Q5716_14090</name>
</gene>
<reference evidence="1 2" key="1">
    <citation type="submission" date="2023-07" db="EMBL/GenBank/DDBJ databases">
        <title>Protaetiibacter sp. nov WY-16 isolated from soil.</title>
        <authorList>
            <person name="Liu B."/>
            <person name="Wan Y."/>
        </authorList>
    </citation>
    <scope>NUCLEOTIDE SEQUENCE [LARGE SCALE GENOMIC DNA]</scope>
    <source>
        <strain evidence="1 2">WY-16</strain>
    </source>
</reference>